<feature type="signal peptide" evidence="1">
    <location>
        <begin position="1"/>
        <end position="19"/>
    </location>
</feature>
<reference evidence="2 3" key="1">
    <citation type="submission" date="2020-09" db="EMBL/GenBank/DDBJ databases">
        <title>Sphingomonas sp., a new species isolated from pork steak.</title>
        <authorList>
            <person name="Heidler von Heilborn D."/>
        </authorList>
    </citation>
    <scope>NUCLEOTIDE SEQUENCE [LARGE SCALE GENOMIC DNA]</scope>
    <source>
        <strain evidence="3">S8-3T</strain>
    </source>
</reference>
<accession>A0A7H0LEY7</accession>
<protein>
    <submittedName>
        <fullName evidence="2">Uncharacterized protein</fullName>
    </submittedName>
</protein>
<evidence type="ECO:0000256" key="1">
    <source>
        <dbReference type="SAM" id="SignalP"/>
    </source>
</evidence>
<dbReference type="AlphaFoldDB" id="A0A7H0LEY7"/>
<proteinExistence type="predicted"/>
<dbReference type="Proteomes" id="UP000516148">
    <property type="component" value="Chromosome"/>
</dbReference>
<keyword evidence="1" id="KW-0732">Signal</keyword>
<feature type="chain" id="PRO_5028995093" evidence="1">
    <location>
        <begin position="20"/>
        <end position="182"/>
    </location>
</feature>
<organism evidence="2 3">
    <name type="scientific">Sphingomonas alpina</name>
    <dbReference type="NCBI Taxonomy" id="653931"/>
    <lineage>
        <taxon>Bacteria</taxon>
        <taxon>Pseudomonadati</taxon>
        <taxon>Pseudomonadota</taxon>
        <taxon>Alphaproteobacteria</taxon>
        <taxon>Sphingomonadales</taxon>
        <taxon>Sphingomonadaceae</taxon>
        <taxon>Sphingomonas</taxon>
    </lineage>
</organism>
<evidence type="ECO:0000313" key="3">
    <source>
        <dbReference type="Proteomes" id="UP000516148"/>
    </source>
</evidence>
<evidence type="ECO:0000313" key="2">
    <source>
        <dbReference type="EMBL" id="QNQ08240.1"/>
    </source>
</evidence>
<dbReference type="KEGG" id="spap:H3Z74_15910"/>
<gene>
    <name evidence="2" type="ORF">H3Z74_15910</name>
</gene>
<dbReference type="RefSeq" id="WP_187760569.1">
    <property type="nucleotide sequence ID" value="NZ_CP061038.1"/>
</dbReference>
<keyword evidence="3" id="KW-1185">Reference proteome</keyword>
<name>A0A7H0LEY7_9SPHN</name>
<dbReference type="EMBL" id="CP061038">
    <property type="protein sequence ID" value="QNQ08240.1"/>
    <property type="molecule type" value="Genomic_DNA"/>
</dbReference>
<sequence length="182" mass="19943">MTFRVAFSALILVASPALAQSDEEFDPAKVDLVDAINCAIDAREYMGFSITLGDEDGGYRKRGWIKQESGNPFLSQYRLPAPIEIGGHQTRTIVFSSNAVLAVLDVADPRELAEQEGIESLNLGSSRFLGEREILKTVEKDPENGWTITTRVTRSLSNVDSHPGKTLLGCSYARDVKLPGEK</sequence>